<feature type="domain" description="EamA" evidence="8">
    <location>
        <begin position="10"/>
        <end position="136"/>
    </location>
</feature>
<feature type="transmembrane region" description="Helical" evidence="7">
    <location>
        <begin position="146"/>
        <end position="168"/>
    </location>
</feature>
<organism evidence="9 10">
    <name type="scientific">Klebsiella pneumoniae</name>
    <dbReference type="NCBI Taxonomy" id="573"/>
    <lineage>
        <taxon>Bacteria</taxon>
        <taxon>Pseudomonadati</taxon>
        <taxon>Pseudomonadota</taxon>
        <taxon>Gammaproteobacteria</taxon>
        <taxon>Enterobacterales</taxon>
        <taxon>Enterobacteriaceae</taxon>
        <taxon>Klebsiella/Raoultella group</taxon>
        <taxon>Klebsiella</taxon>
        <taxon>Klebsiella pneumoniae complex</taxon>
    </lineage>
</organism>
<evidence type="ECO:0000256" key="4">
    <source>
        <dbReference type="ARBA" id="ARBA00022692"/>
    </source>
</evidence>
<feature type="transmembrane region" description="Helical" evidence="7">
    <location>
        <begin position="9"/>
        <end position="30"/>
    </location>
</feature>
<evidence type="ECO:0000259" key="8">
    <source>
        <dbReference type="Pfam" id="PF00892"/>
    </source>
</evidence>
<evidence type="ECO:0000256" key="2">
    <source>
        <dbReference type="ARBA" id="ARBA00007362"/>
    </source>
</evidence>
<proteinExistence type="inferred from homology"/>
<feature type="transmembrane region" description="Helical" evidence="7">
    <location>
        <begin position="248"/>
        <end position="267"/>
    </location>
</feature>
<evidence type="ECO:0000313" key="10">
    <source>
        <dbReference type="Proteomes" id="UP000254938"/>
    </source>
</evidence>
<evidence type="ECO:0000256" key="5">
    <source>
        <dbReference type="ARBA" id="ARBA00022989"/>
    </source>
</evidence>
<dbReference type="SUPFAM" id="SSF103481">
    <property type="entry name" value="Multidrug resistance efflux transporter EmrE"/>
    <property type="match status" value="2"/>
</dbReference>
<evidence type="ECO:0000256" key="3">
    <source>
        <dbReference type="ARBA" id="ARBA00022475"/>
    </source>
</evidence>
<keyword evidence="5 7" id="KW-1133">Transmembrane helix</keyword>
<name>A0A377TQI7_KLEPN</name>
<evidence type="ECO:0000256" key="6">
    <source>
        <dbReference type="ARBA" id="ARBA00023136"/>
    </source>
</evidence>
<dbReference type="GO" id="GO:0005886">
    <property type="term" value="C:plasma membrane"/>
    <property type="evidence" value="ECO:0007669"/>
    <property type="project" value="UniProtKB-SubCell"/>
</dbReference>
<gene>
    <name evidence="9" type="ORF">NCTC9140_03721</name>
</gene>
<feature type="transmembrane region" description="Helical" evidence="7">
    <location>
        <begin position="214"/>
        <end position="236"/>
    </location>
</feature>
<dbReference type="InterPro" id="IPR000620">
    <property type="entry name" value="EamA_dom"/>
</dbReference>
<comment type="subcellular location">
    <subcellularLocation>
        <location evidence="1">Cell membrane</location>
        <topology evidence="1">Multi-pass membrane protein</topology>
    </subcellularLocation>
</comment>
<dbReference type="InterPro" id="IPR037185">
    <property type="entry name" value="EmrE-like"/>
</dbReference>
<dbReference type="PANTHER" id="PTHR32322:SF2">
    <property type="entry name" value="EAMA DOMAIN-CONTAINING PROTEIN"/>
    <property type="match status" value="1"/>
</dbReference>
<feature type="transmembrane region" description="Helical" evidence="7">
    <location>
        <begin position="273"/>
        <end position="293"/>
    </location>
</feature>
<dbReference type="EMBL" id="UGKQ01000007">
    <property type="protein sequence ID" value="STS81975.1"/>
    <property type="molecule type" value="Genomic_DNA"/>
</dbReference>
<keyword evidence="3" id="KW-1003">Cell membrane</keyword>
<feature type="domain" description="EamA" evidence="8">
    <location>
        <begin position="149"/>
        <end position="289"/>
    </location>
</feature>
<comment type="similarity">
    <text evidence="2">Belongs to the EamA transporter family.</text>
</comment>
<keyword evidence="4 7" id="KW-0812">Transmembrane</keyword>
<evidence type="ECO:0000256" key="1">
    <source>
        <dbReference type="ARBA" id="ARBA00004651"/>
    </source>
</evidence>
<evidence type="ECO:0000313" key="9">
    <source>
        <dbReference type="EMBL" id="STS81975.1"/>
    </source>
</evidence>
<feature type="transmembrane region" description="Helical" evidence="7">
    <location>
        <begin position="36"/>
        <end position="55"/>
    </location>
</feature>
<feature type="transmembrane region" description="Helical" evidence="7">
    <location>
        <begin position="67"/>
        <end position="89"/>
    </location>
</feature>
<evidence type="ECO:0000256" key="7">
    <source>
        <dbReference type="SAM" id="Phobius"/>
    </source>
</evidence>
<dbReference type="Proteomes" id="UP000254938">
    <property type="component" value="Unassembled WGS sequence"/>
</dbReference>
<sequence length="330" mass="35289">MRVIDYGRLLLLAALWGASFLFMRITTPAFGALNSAFLRVLFAAIALGLLLGVQGKWSGYQGKFTSTLHLGVINSGLPFLMYCLAAQWLPAGYSATLNATAPMMGVLIGALCFAEPLTLRKGGGAILGAIGVAVIARPTSGLSAALLLPGIGACLTATACYGLAGFLTRRWIQQRGGLEAERVALGSQVGATLFLFPFFLWSCWHGPAVDWRQSLPWIAIVMLGVVCTAAGYILYFRLIADIGPLRSLSVTFLIPPFAALWGYLCLGETVEEGLILGALLVCVALWMIIVPSGRKRGGTGRRMMLRPADSLRETASRRRRLRAAPPGCLQ</sequence>
<feature type="transmembrane region" description="Helical" evidence="7">
    <location>
        <begin position="180"/>
        <end position="202"/>
    </location>
</feature>
<feature type="transmembrane region" description="Helical" evidence="7">
    <location>
        <begin position="123"/>
        <end position="140"/>
    </location>
</feature>
<accession>A0A377TQI7</accession>
<keyword evidence="6 7" id="KW-0472">Membrane</keyword>
<dbReference type="PANTHER" id="PTHR32322">
    <property type="entry name" value="INNER MEMBRANE TRANSPORTER"/>
    <property type="match status" value="1"/>
</dbReference>
<protein>
    <submittedName>
        <fullName evidence="9">Drug/metabolite transporter permease</fullName>
    </submittedName>
</protein>
<dbReference type="AlphaFoldDB" id="A0A377TQI7"/>
<feature type="transmembrane region" description="Helical" evidence="7">
    <location>
        <begin position="95"/>
        <end position="114"/>
    </location>
</feature>
<dbReference type="InterPro" id="IPR050638">
    <property type="entry name" value="AA-Vitamin_Transporters"/>
</dbReference>
<reference evidence="9 10" key="1">
    <citation type="submission" date="2018-06" db="EMBL/GenBank/DDBJ databases">
        <authorList>
            <consortium name="Pathogen Informatics"/>
            <person name="Doyle S."/>
        </authorList>
    </citation>
    <scope>NUCLEOTIDE SEQUENCE [LARGE SCALE GENOMIC DNA]</scope>
    <source>
        <strain evidence="9 10">NCTC9140</strain>
    </source>
</reference>
<dbReference type="Pfam" id="PF00892">
    <property type="entry name" value="EamA"/>
    <property type="match status" value="2"/>
</dbReference>